<feature type="compositionally biased region" description="Low complexity" evidence="1">
    <location>
        <begin position="730"/>
        <end position="748"/>
    </location>
</feature>
<keyword evidence="4" id="KW-1185">Reference proteome</keyword>
<feature type="compositionally biased region" description="Basic residues" evidence="1">
    <location>
        <begin position="187"/>
        <end position="197"/>
    </location>
</feature>
<dbReference type="InterPro" id="IPR025676">
    <property type="entry name" value="Clr5_dom"/>
</dbReference>
<gene>
    <name evidence="3" type="ORF">SEPCBS119000_005902</name>
</gene>
<organism evidence="3 4">
    <name type="scientific">Sporothrix epigloea</name>
    <dbReference type="NCBI Taxonomy" id="1892477"/>
    <lineage>
        <taxon>Eukaryota</taxon>
        <taxon>Fungi</taxon>
        <taxon>Dikarya</taxon>
        <taxon>Ascomycota</taxon>
        <taxon>Pezizomycotina</taxon>
        <taxon>Sordariomycetes</taxon>
        <taxon>Sordariomycetidae</taxon>
        <taxon>Ophiostomatales</taxon>
        <taxon>Ophiostomataceae</taxon>
        <taxon>Sporothrix</taxon>
    </lineage>
</organism>
<proteinExistence type="predicted"/>
<dbReference type="PANTHER" id="PTHR38788">
    <property type="entry name" value="CLR5 DOMAIN-CONTAINING PROTEIN"/>
    <property type="match status" value="1"/>
</dbReference>
<dbReference type="Proteomes" id="UP001642502">
    <property type="component" value="Unassembled WGS sequence"/>
</dbReference>
<feature type="region of interest" description="Disordered" evidence="1">
    <location>
        <begin position="164"/>
        <end position="204"/>
    </location>
</feature>
<feature type="compositionally biased region" description="Low complexity" evidence="1">
    <location>
        <begin position="220"/>
        <end position="241"/>
    </location>
</feature>
<feature type="compositionally biased region" description="Basic and acidic residues" evidence="1">
    <location>
        <begin position="24"/>
        <end position="33"/>
    </location>
</feature>
<protein>
    <recommendedName>
        <fullName evidence="2">Clr5 domain-containing protein</fullName>
    </recommendedName>
</protein>
<name>A0ABP0E1Y3_9PEZI</name>
<feature type="domain" description="Clr5" evidence="2">
    <location>
        <begin position="38"/>
        <end position="90"/>
    </location>
</feature>
<feature type="region of interest" description="Disordered" evidence="1">
    <location>
        <begin position="730"/>
        <end position="756"/>
    </location>
</feature>
<feature type="region of interest" description="Disordered" evidence="1">
    <location>
        <begin position="216"/>
        <end position="241"/>
    </location>
</feature>
<feature type="region of interest" description="Disordered" evidence="1">
    <location>
        <begin position="1"/>
        <end position="33"/>
    </location>
</feature>
<dbReference type="PANTHER" id="PTHR38788:SF3">
    <property type="entry name" value="CLR5 DOMAIN-CONTAINING PROTEIN"/>
    <property type="match status" value="1"/>
</dbReference>
<accession>A0ABP0E1Y3</accession>
<reference evidence="3 4" key="1">
    <citation type="submission" date="2024-01" db="EMBL/GenBank/DDBJ databases">
        <authorList>
            <person name="Allen C."/>
            <person name="Tagirdzhanova G."/>
        </authorList>
    </citation>
    <scope>NUCLEOTIDE SEQUENCE [LARGE SCALE GENOMIC DNA]</scope>
    <source>
        <strain evidence="3 4">CBS 119000</strain>
    </source>
</reference>
<evidence type="ECO:0000313" key="4">
    <source>
        <dbReference type="Proteomes" id="UP001642502"/>
    </source>
</evidence>
<evidence type="ECO:0000259" key="2">
    <source>
        <dbReference type="Pfam" id="PF14420"/>
    </source>
</evidence>
<dbReference type="Pfam" id="PF14420">
    <property type="entry name" value="Clr5"/>
    <property type="match status" value="1"/>
</dbReference>
<dbReference type="EMBL" id="CAWUON010000125">
    <property type="protein sequence ID" value="CAK7273913.1"/>
    <property type="molecule type" value="Genomic_DNA"/>
</dbReference>
<evidence type="ECO:0000256" key="1">
    <source>
        <dbReference type="SAM" id="MobiDB-lite"/>
    </source>
</evidence>
<sequence length="883" mass="95286">MSSGQQSPDSTGMAGDGASGSNDTKGDGRRHQQDWAQANDWELHREHITELYRDQGLHLRQVQAIMSERYHFHASQRMYKTRISKWAIDKNLKAAEVAAILRMQQSRAALGKASKFAIRGRDIDFARVEQYLKRDPSLLKKAQKADDANASPPDAIFGHIDAAGITCRTPSPTPSPSPSSPTDHQQQRHPHYSHHPPHQQQQGFPESLQLHDSHHHDYNHQQQQQPHAVTRSHSSLLPPSSVPAVAPHAMLSRPSMAITDAPFMALPAATSSAPSSTSSLPMSTTACLPYMPLHPALRPHMGDSATPLGSYGPETLANPPTLLSHDDILMTGGMSHNTDTTTAAPFHQVASYASPTSPYSTAAMNANTGKADLAQLMRDYTRSALQQGMWVPRGQSETSAFPYTYVSMKRVRPLANYPVTRASPLTPGVFPNGDSAERLAAWSHVVHQLRKLLSRGILNQTFERVHASMDMLGQQLDAEDPALLFHLLFHSIAFGTAAAAAPNPHIAFEIRQLAKMLCTHVQSLARIMLGEAHPISRIFCQLFADSDSRDSGDCYCHSRIYDRAHLEALLAPMRALQEALAAHDRKVVDSTAAAQCQRMAHLLRRAPGGRLVVLDNTVGLAAPSDVNDVIARLLASNNLHTQLHCFITYLDYLVDRSPQTYRELAAQAAQTKHWITSTPPENGIEHAGSSTAASAAASTYRLQRGGIPASMPDMMAAATAAAVSMQSPLSLSATSTPSSTASPGSTPSHLSSAMPMTFLPGPMVPATASSSSSISPPLSSMTTPRTVITGSMITSSGGHHQMNAQQQQHQQLSWQHQSAYPPVPPFYDDRNLMECMGNSDSSAVAPETLDGNATAAAAIGGSGHEPGSVTWKLGDGVHMNWSG</sequence>
<comment type="caution">
    <text evidence="3">The sequence shown here is derived from an EMBL/GenBank/DDBJ whole genome shotgun (WGS) entry which is preliminary data.</text>
</comment>
<feature type="compositionally biased region" description="Polar residues" evidence="1">
    <location>
        <begin position="1"/>
        <end position="10"/>
    </location>
</feature>
<evidence type="ECO:0000313" key="3">
    <source>
        <dbReference type="EMBL" id="CAK7273913.1"/>
    </source>
</evidence>